<dbReference type="SMART" id="SM00042">
    <property type="entry name" value="CUB"/>
    <property type="match status" value="1"/>
</dbReference>
<evidence type="ECO:0000313" key="4">
    <source>
        <dbReference type="Proteomes" id="UP000008080"/>
    </source>
</evidence>
<dbReference type="InterPro" id="IPR051553">
    <property type="entry name" value="Ran_GTPase-activating"/>
</dbReference>
<sequence>MNYSGRLGSTGTLLLLLSLILTGCNISAKLQDLLSSEPVQAELKISDIDPYIIVNAGNVSAKLISGTCGNNETSLQIKLDSTVVASTTCDNNQWSVTYDFSAVPDSSALILEVQETLTTGETRTESATILKDTVLPQLSNLNNIIIPAEPQSAAWSCLDPADLCQFRYLDSTSPAFVFITENFTATNNTTLATPGIRYLYVQAADKAQNLSAPQQVQIYVGTPQIFIGTLIKSTTLNGVEDLNILAPASLPEMALFNNQTCTGTPSWVSTATFIDNWNLDAGAQGGTAYVSVKFRTATLDESPCYHDSIQWPTYTTHTMCTNTTSSLSRGRIVDSGGLAGVYQNDELCTLDLTLTGPAKFYIDLLDTENGYDFVRIYDNGTEVFSESGVVTPMLVNTTSSTVRVEFESDGSVTDNGFDIRWEATGADPAPAPIMTLNGGDPIAVSATVSVALSAPSPMSQTYLTEDPSCSAGGAWASFSATTNWTFSDATSGPKELYVKFRDAFNSETFCSVATVTLEVPEIFIDYPATSDQIGNSLELGGYCSVPNKQVQLSGTLSATTTCTVDQEWYYTLDTSNLANSSTVNVTATLKDNDITLASDSKTFTITRTLSIQSPANGAIIGPSTQFSGSCNVNGATINITSPVTTSTTCSGGTWSSAISVPGADGAAITFTAQLMQNAIVQETKTASYTLSTTPPTIQITGAPSGVSVLNSVSVNFGGATVSAFRYKVGNSVDCSSLSGYTAEAAAPASRTLDLSGASNGDITVCAIGKSSVNGLWQDFAAATSVSWTKDSEVVASITSKNISINEGTTNNAVTFTLSGTKTYDVKVYYNYFGDQIYMVDHNLAPGFVTIPAGSLSASISYDTFDNGLTENDRNLRVFISHTDQAAVRIGTSSLVYHLIKDDDAVFTTATKIVSARYNQCAIYSDGRMFCWGDNYNGQLGVGHKNRVGTKVEPLAGFTVLDVSITDQYACAVTTAKKIKCWGYNYYGQLGNGNTTEQTSPVDVDSGENYVKISTGAQGACALTELGKVKCWGRNNSGNVGDGTTTDRYSPVLIDGTVNYTSIHRKSSTTCGITDTQELKCWGGNNQQQIIPGSTTNVLSPTVVDAGTSYLSVAGGATLCGVTTGQKLKCWGWNGNSVVGAMTGTNPVVTRTTIDAATDYLSVSDESGYRCAITAANDLKCWGEVRGTVSSEQTTILNTPTLVNDGIKYSQIAAASYGACGISTDGQIVCMGDNYNNWFEPLPLFDMATLDPNTTIAHYGVGSAGACAIKSNGQAVCVGSYAGSGYTVSTPAVVDNGSDFTGGKASPSNNGSCVINGSGRMMCAGANGFGAVGNESMDSSVQYMSMVAPSVSFAMTARETFYCGYGLSTAGKLYAWGAESNCPSRTPTMVDAGTSYRTDSLVVASSLACAITTGDQIKCYGYDDGKGHLGGVSRTTPTVLDGGTLYKSIAVSYAHICGLTSADKLKCWGANNQGKVGNGTTTNTSVPYTVDSTENFTKLSVGTNAVCAITSGQVLKCWGYWGDYTGNMTVTSPTVVNGSETYLDIQVGSNSALGLTTGGKLHYWPSARFDQAPLAIASSQNFTSIKGHGEGNTYCAMNASGHLWCSKNRWDGNFVSTPRYMPYRRQ</sequence>
<protein>
    <recommendedName>
        <fullName evidence="2">CUB domain-containing protein</fullName>
    </recommendedName>
</protein>
<dbReference type="SUPFAM" id="SSF49854">
    <property type="entry name" value="Spermadhesin, CUB domain"/>
    <property type="match status" value="1"/>
</dbReference>
<keyword evidence="4" id="KW-1185">Reference proteome</keyword>
<reference evidence="3 4" key="1">
    <citation type="journal article" date="2004" name="Science">
        <title>A predator unmasked: life cycle of Bdellovibrio bacteriovorus from a genomic perspective.</title>
        <authorList>
            <person name="Rendulic S."/>
            <person name="Jagtap P."/>
            <person name="Rosinus A."/>
            <person name="Eppinger M."/>
            <person name="Baar C."/>
            <person name="Lanz C."/>
            <person name="Keller H."/>
            <person name="Lambert C."/>
            <person name="Evans K.J."/>
            <person name="Goesmann A."/>
            <person name="Meyer F."/>
            <person name="Sockett R.E."/>
            <person name="Schuster S.C."/>
        </authorList>
    </citation>
    <scope>NUCLEOTIDE SEQUENCE [LARGE SCALE GENOMIC DNA]</scope>
    <source>
        <strain evidence="4">ATCC 15356 / DSM 50701 / NCIMB 9529 / HD100</strain>
    </source>
</reference>
<dbReference type="PANTHER" id="PTHR45982:SF1">
    <property type="entry name" value="REGULATOR OF CHROMOSOME CONDENSATION"/>
    <property type="match status" value="1"/>
</dbReference>
<evidence type="ECO:0000256" key="1">
    <source>
        <dbReference type="ARBA" id="ARBA00023157"/>
    </source>
</evidence>
<dbReference type="KEGG" id="bba:Bd1137"/>
<dbReference type="Proteomes" id="UP000008080">
    <property type="component" value="Chromosome"/>
</dbReference>
<dbReference type="SUPFAM" id="SSF141072">
    <property type="entry name" value="CalX-like"/>
    <property type="match status" value="1"/>
</dbReference>
<dbReference type="RefSeq" id="WP_011163657.1">
    <property type="nucleotide sequence ID" value="NC_005363.1"/>
</dbReference>
<evidence type="ECO:0000313" key="3">
    <source>
        <dbReference type="EMBL" id="CAE79055.1"/>
    </source>
</evidence>
<dbReference type="Gene3D" id="2.60.40.2030">
    <property type="match status" value="1"/>
</dbReference>
<dbReference type="InterPro" id="IPR009091">
    <property type="entry name" value="RCC1/BLIP-II"/>
</dbReference>
<dbReference type="STRING" id="264462.Bd1137"/>
<dbReference type="GO" id="GO:0005085">
    <property type="term" value="F:guanyl-nucleotide exchange factor activity"/>
    <property type="evidence" value="ECO:0007669"/>
    <property type="project" value="TreeGrafter"/>
</dbReference>
<dbReference type="GeneID" id="93012185"/>
<dbReference type="HOGENOM" id="CLU_243864_0_0_7"/>
<dbReference type="InterPro" id="IPR000859">
    <property type="entry name" value="CUB_dom"/>
</dbReference>
<dbReference type="Gene3D" id="2.60.120.290">
    <property type="entry name" value="Spermadhesin, CUB domain"/>
    <property type="match status" value="1"/>
</dbReference>
<keyword evidence="1" id="KW-1015">Disulfide bond</keyword>
<dbReference type="PROSITE" id="PS51257">
    <property type="entry name" value="PROKAR_LIPOPROTEIN"/>
    <property type="match status" value="1"/>
</dbReference>
<dbReference type="PROSITE" id="PS50012">
    <property type="entry name" value="RCC1_3"/>
    <property type="match status" value="3"/>
</dbReference>
<dbReference type="GO" id="GO:0005737">
    <property type="term" value="C:cytoplasm"/>
    <property type="evidence" value="ECO:0007669"/>
    <property type="project" value="TreeGrafter"/>
</dbReference>
<dbReference type="SUPFAM" id="SSF50985">
    <property type="entry name" value="RCC1/BLIP-II"/>
    <property type="match status" value="3"/>
</dbReference>
<dbReference type="CDD" id="cd00041">
    <property type="entry name" value="CUB"/>
    <property type="match status" value="1"/>
</dbReference>
<gene>
    <name evidence="3" type="ordered locus">Bd1137</name>
</gene>
<dbReference type="InterPro" id="IPR000408">
    <property type="entry name" value="Reg_chr_condens"/>
</dbReference>
<dbReference type="Pfam" id="PF00415">
    <property type="entry name" value="RCC1"/>
    <property type="match status" value="2"/>
</dbReference>
<dbReference type="PANTHER" id="PTHR45982">
    <property type="entry name" value="REGULATOR OF CHROMOSOME CONDENSATION"/>
    <property type="match status" value="1"/>
</dbReference>
<accession>Q6MNU6</accession>
<evidence type="ECO:0000259" key="2">
    <source>
        <dbReference type="PROSITE" id="PS01180"/>
    </source>
</evidence>
<proteinExistence type="predicted"/>
<dbReference type="InterPro" id="IPR035914">
    <property type="entry name" value="Sperma_CUB_dom_sf"/>
</dbReference>
<dbReference type="PROSITE" id="PS01180">
    <property type="entry name" value="CUB"/>
    <property type="match status" value="1"/>
</dbReference>
<dbReference type="Gene3D" id="2.130.10.30">
    <property type="entry name" value="Regulator of chromosome condensation 1/beta-lactamase-inhibitor protein II"/>
    <property type="match status" value="4"/>
</dbReference>
<dbReference type="Pfam" id="PF13540">
    <property type="entry name" value="RCC1_2"/>
    <property type="match status" value="1"/>
</dbReference>
<dbReference type="InterPro" id="IPR038081">
    <property type="entry name" value="CalX-like_sf"/>
</dbReference>
<name>Q6MNU6_BDEBA</name>
<organism evidence="3 4">
    <name type="scientific">Bdellovibrio bacteriovorus (strain ATCC 15356 / DSM 50701 / NCIMB 9529 / HD100)</name>
    <dbReference type="NCBI Taxonomy" id="264462"/>
    <lineage>
        <taxon>Bacteria</taxon>
        <taxon>Pseudomonadati</taxon>
        <taxon>Bdellovibrionota</taxon>
        <taxon>Bdellovibrionia</taxon>
        <taxon>Bdellovibrionales</taxon>
        <taxon>Pseudobdellovibrionaceae</taxon>
        <taxon>Bdellovibrio</taxon>
    </lineage>
</organism>
<dbReference type="eggNOG" id="COG5184">
    <property type="taxonomic scope" value="Bacteria"/>
</dbReference>
<dbReference type="EMBL" id="BX842649">
    <property type="protein sequence ID" value="CAE79055.1"/>
    <property type="molecule type" value="Genomic_DNA"/>
</dbReference>
<feature type="domain" description="CUB" evidence="2">
    <location>
        <begin position="320"/>
        <end position="424"/>
    </location>
</feature>